<accession>A0A7M7Q2U2</accession>
<feature type="compositionally biased region" description="Acidic residues" evidence="1">
    <location>
        <begin position="163"/>
        <end position="179"/>
    </location>
</feature>
<reference evidence="2" key="1">
    <citation type="submission" date="2021-01" db="UniProtKB">
        <authorList>
            <consortium name="EnsemblMetazoa"/>
        </authorList>
    </citation>
    <scope>IDENTIFICATION</scope>
</reference>
<dbReference type="AlphaFoldDB" id="A0A7M7Q2U2"/>
<name>A0A7M7Q2U2_NASVI</name>
<evidence type="ECO:0000313" key="3">
    <source>
        <dbReference type="Proteomes" id="UP000002358"/>
    </source>
</evidence>
<dbReference type="EnsemblMetazoa" id="XM_031923902">
    <property type="protein sequence ID" value="XP_031779762"/>
    <property type="gene ID" value="LOC107981528"/>
</dbReference>
<protein>
    <submittedName>
        <fullName evidence="2">Uncharacterized protein</fullName>
    </submittedName>
</protein>
<evidence type="ECO:0000256" key="1">
    <source>
        <dbReference type="SAM" id="MobiDB-lite"/>
    </source>
</evidence>
<dbReference type="RefSeq" id="XP_031779762.1">
    <property type="nucleotide sequence ID" value="XM_031923902.2"/>
</dbReference>
<evidence type="ECO:0000313" key="2">
    <source>
        <dbReference type="EnsemblMetazoa" id="XP_031779762"/>
    </source>
</evidence>
<proteinExistence type="predicted"/>
<feature type="region of interest" description="Disordered" evidence="1">
    <location>
        <begin position="149"/>
        <end position="179"/>
    </location>
</feature>
<dbReference type="Proteomes" id="UP000002358">
    <property type="component" value="Unassembled WGS sequence"/>
</dbReference>
<keyword evidence="3" id="KW-1185">Reference proteome</keyword>
<dbReference type="GeneID" id="107981528"/>
<sequence length="179" mass="20755">MNLKDFTTWDMTVNPKGKNGEDLKDVSPTKVKMIHLRFGVSIPSKSFTLIQKEKSPSKFLKKLARAIWTEYQLLNRAFLVQKCGTLDERSPRKTFTPVKKAVLRKLYFAFVKNHVVSKEDRKTARDEWRSILGDYISYLRKRYRTGKIRDPNKHLSSSSDSSSESEDSSSNEENEEDSI</sequence>
<organism evidence="2 3">
    <name type="scientific">Nasonia vitripennis</name>
    <name type="common">Parasitic wasp</name>
    <dbReference type="NCBI Taxonomy" id="7425"/>
    <lineage>
        <taxon>Eukaryota</taxon>
        <taxon>Metazoa</taxon>
        <taxon>Ecdysozoa</taxon>
        <taxon>Arthropoda</taxon>
        <taxon>Hexapoda</taxon>
        <taxon>Insecta</taxon>
        <taxon>Pterygota</taxon>
        <taxon>Neoptera</taxon>
        <taxon>Endopterygota</taxon>
        <taxon>Hymenoptera</taxon>
        <taxon>Apocrita</taxon>
        <taxon>Proctotrupomorpha</taxon>
        <taxon>Chalcidoidea</taxon>
        <taxon>Pteromalidae</taxon>
        <taxon>Pteromalinae</taxon>
        <taxon>Nasonia</taxon>
    </lineage>
</organism>